<feature type="non-terminal residue" evidence="3">
    <location>
        <position position="177"/>
    </location>
</feature>
<sequence length="177" mass="18689">MICSARRQLRSAARRSVERSLPALVSLSRRRFGTEEGEAGQKLQQRRLWRWGATEGGFMGQLEAPEVAKMPHLEADFCGVSTAACGSNHSAFVVGGQLFTYGSNKYSQLGREASAPSDSSPTSVESDMGAVEQVSLGGFHSAAISEGGALWTWGWGGSFFHGAGGLGHNSKAALALP</sequence>
<name>A0A813JT60_POLGL</name>
<organism evidence="3 4">
    <name type="scientific">Polarella glacialis</name>
    <name type="common">Dinoflagellate</name>
    <dbReference type="NCBI Taxonomy" id="89957"/>
    <lineage>
        <taxon>Eukaryota</taxon>
        <taxon>Sar</taxon>
        <taxon>Alveolata</taxon>
        <taxon>Dinophyceae</taxon>
        <taxon>Suessiales</taxon>
        <taxon>Suessiaceae</taxon>
        <taxon>Polarella</taxon>
    </lineage>
</organism>
<dbReference type="Gene3D" id="2.130.10.30">
    <property type="entry name" value="Regulator of chromosome condensation 1/beta-lactamase-inhibitor protein II"/>
    <property type="match status" value="1"/>
</dbReference>
<dbReference type="PANTHER" id="PTHR22870">
    <property type="entry name" value="REGULATOR OF CHROMOSOME CONDENSATION"/>
    <property type="match status" value="1"/>
</dbReference>
<dbReference type="AlphaFoldDB" id="A0A813JT60"/>
<dbReference type="Pfam" id="PF00415">
    <property type="entry name" value="RCC1"/>
    <property type="match status" value="1"/>
</dbReference>
<comment type="caution">
    <text evidence="3">The sequence shown here is derived from an EMBL/GenBank/DDBJ whole genome shotgun (WGS) entry which is preliminary data.</text>
</comment>
<dbReference type="InterPro" id="IPR051210">
    <property type="entry name" value="Ub_ligase/GEF_domain"/>
</dbReference>
<feature type="repeat" description="RCC1" evidence="2">
    <location>
        <begin position="96"/>
        <end position="147"/>
    </location>
</feature>
<evidence type="ECO:0000313" key="4">
    <source>
        <dbReference type="Proteomes" id="UP000626109"/>
    </source>
</evidence>
<proteinExistence type="predicted"/>
<evidence type="ECO:0000313" key="3">
    <source>
        <dbReference type="EMBL" id="CAE8683701.1"/>
    </source>
</evidence>
<dbReference type="PROSITE" id="PS50012">
    <property type="entry name" value="RCC1_3"/>
    <property type="match status" value="1"/>
</dbReference>
<accession>A0A813JT60</accession>
<dbReference type="InterPro" id="IPR000408">
    <property type="entry name" value="Reg_chr_condens"/>
</dbReference>
<evidence type="ECO:0000256" key="2">
    <source>
        <dbReference type="PROSITE-ProRule" id="PRU00235"/>
    </source>
</evidence>
<dbReference type="PANTHER" id="PTHR22870:SF350">
    <property type="entry name" value="F12P19.9 PROTEIN"/>
    <property type="match status" value="1"/>
</dbReference>
<dbReference type="InterPro" id="IPR009091">
    <property type="entry name" value="RCC1/BLIP-II"/>
</dbReference>
<dbReference type="SUPFAM" id="SSF50985">
    <property type="entry name" value="RCC1/BLIP-II"/>
    <property type="match status" value="1"/>
</dbReference>
<dbReference type="Proteomes" id="UP000626109">
    <property type="component" value="Unassembled WGS sequence"/>
</dbReference>
<reference evidence="3" key="1">
    <citation type="submission" date="2021-02" db="EMBL/GenBank/DDBJ databases">
        <authorList>
            <person name="Dougan E. K."/>
            <person name="Rhodes N."/>
            <person name="Thang M."/>
            <person name="Chan C."/>
        </authorList>
    </citation>
    <scope>NUCLEOTIDE SEQUENCE</scope>
</reference>
<protein>
    <submittedName>
        <fullName evidence="3">Uncharacterized protein</fullName>
    </submittedName>
</protein>
<dbReference type="EMBL" id="CAJNNW010026217">
    <property type="protein sequence ID" value="CAE8683701.1"/>
    <property type="molecule type" value="Genomic_DNA"/>
</dbReference>
<evidence type="ECO:0000256" key="1">
    <source>
        <dbReference type="ARBA" id="ARBA00022737"/>
    </source>
</evidence>
<gene>
    <name evidence="3" type="ORF">PGLA2088_LOCUS23578</name>
</gene>
<keyword evidence="1" id="KW-0677">Repeat</keyword>